<protein>
    <recommendedName>
        <fullName evidence="3">Lipoprotein</fullName>
    </recommendedName>
</protein>
<accession>A0A562SEQ5</accession>
<proteinExistence type="predicted"/>
<dbReference type="RefSeq" id="WP_145347543.1">
    <property type="nucleotide sequence ID" value="NZ_SMLY01000058.1"/>
</dbReference>
<reference evidence="1 2" key="1">
    <citation type="submission" date="2019-07" db="EMBL/GenBank/DDBJ databases">
        <title>Genomic Encyclopedia of Archaeal and Bacterial Type Strains, Phase II (KMG-II): from individual species to whole genera.</title>
        <authorList>
            <person name="Goeker M."/>
        </authorList>
    </citation>
    <scope>NUCLEOTIDE SEQUENCE [LARGE SCALE GENOMIC DNA]</scope>
    <source>
        <strain evidence="1 2">ATCC BAA-252</strain>
    </source>
</reference>
<dbReference type="Proteomes" id="UP000320593">
    <property type="component" value="Unassembled WGS sequence"/>
</dbReference>
<name>A0A562SEQ5_9HYPH</name>
<keyword evidence="2" id="KW-1185">Reference proteome</keyword>
<evidence type="ECO:0008006" key="3">
    <source>
        <dbReference type="Google" id="ProtNLM"/>
    </source>
</evidence>
<dbReference type="OrthoDB" id="7679198at2"/>
<evidence type="ECO:0000313" key="2">
    <source>
        <dbReference type="Proteomes" id="UP000320593"/>
    </source>
</evidence>
<comment type="caution">
    <text evidence="1">The sequence shown here is derived from an EMBL/GenBank/DDBJ whole genome shotgun (WGS) entry which is preliminary data.</text>
</comment>
<evidence type="ECO:0000313" key="1">
    <source>
        <dbReference type="EMBL" id="TWI79533.1"/>
    </source>
</evidence>
<sequence length="130" mass="14134">MRFGPALVCSFVVSACVGGSQNPRLESVYVGQPSSDFFLKYGPPAQVIGFEPVPPGTDPITVTQNDPKELVYYWSSNNRKTDFVKGLEAPEKSCDLAILTKADGKILRIEVQTTSGSVQDARAYCQSIIE</sequence>
<organism evidence="1 2">
    <name type="scientific">Roseibium hamelinense</name>
    <dbReference type="NCBI Taxonomy" id="150831"/>
    <lineage>
        <taxon>Bacteria</taxon>
        <taxon>Pseudomonadati</taxon>
        <taxon>Pseudomonadota</taxon>
        <taxon>Alphaproteobacteria</taxon>
        <taxon>Hyphomicrobiales</taxon>
        <taxon>Stappiaceae</taxon>
        <taxon>Roseibium</taxon>
    </lineage>
</organism>
<dbReference type="EMBL" id="VLLF01000014">
    <property type="protein sequence ID" value="TWI79533.1"/>
    <property type="molecule type" value="Genomic_DNA"/>
</dbReference>
<dbReference type="PROSITE" id="PS51257">
    <property type="entry name" value="PROKAR_LIPOPROTEIN"/>
    <property type="match status" value="1"/>
</dbReference>
<gene>
    <name evidence="1" type="ORF">JM93_04304</name>
</gene>
<dbReference type="AlphaFoldDB" id="A0A562SEQ5"/>